<dbReference type="EMBL" id="AOJI01000019">
    <property type="protein sequence ID" value="EMA68187.1"/>
    <property type="molecule type" value="Genomic_DNA"/>
</dbReference>
<evidence type="ECO:0000313" key="2">
    <source>
        <dbReference type="EMBL" id="EMA68187.1"/>
    </source>
</evidence>
<evidence type="ECO:0000313" key="3">
    <source>
        <dbReference type="Proteomes" id="UP000011575"/>
    </source>
</evidence>
<comment type="caution">
    <text evidence="2">The sequence shown here is derived from an EMBL/GenBank/DDBJ whole genome shotgun (WGS) entry which is preliminary data.</text>
</comment>
<accession>M0PDH3</accession>
<keyword evidence="1" id="KW-0812">Transmembrane</keyword>
<dbReference type="Proteomes" id="UP000011575">
    <property type="component" value="Unassembled WGS sequence"/>
</dbReference>
<name>M0PDH3_9EURY</name>
<evidence type="ECO:0000256" key="1">
    <source>
        <dbReference type="SAM" id="Phobius"/>
    </source>
</evidence>
<feature type="transmembrane region" description="Helical" evidence="1">
    <location>
        <begin position="116"/>
        <end position="138"/>
    </location>
</feature>
<gene>
    <name evidence="2" type="ORF">C461_06384</name>
</gene>
<dbReference type="RefSeq" id="WP_007999638.1">
    <property type="nucleotide sequence ID" value="NZ_AOJI01000019.1"/>
</dbReference>
<keyword evidence="1" id="KW-1133">Transmembrane helix</keyword>
<dbReference type="AlphaFoldDB" id="M0PDH3"/>
<keyword evidence="3" id="KW-1185">Reference proteome</keyword>
<feature type="transmembrane region" description="Helical" evidence="1">
    <location>
        <begin position="49"/>
        <end position="71"/>
    </location>
</feature>
<protein>
    <submittedName>
        <fullName evidence="2">Uncharacterized protein</fullName>
    </submittedName>
</protein>
<reference evidence="2 3" key="1">
    <citation type="journal article" date="2014" name="PLoS Genet.">
        <title>Phylogenetically driven sequencing of extremely halophilic archaea reveals strategies for static and dynamic osmo-response.</title>
        <authorList>
            <person name="Becker E.A."/>
            <person name="Seitzer P.M."/>
            <person name="Tritt A."/>
            <person name="Larsen D."/>
            <person name="Krusor M."/>
            <person name="Yao A.I."/>
            <person name="Wu D."/>
            <person name="Madern D."/>
            <person name="Eisen J.A."/>
            <person name="Darling A.E."/>
            <person name="Facciotti M.T."/>
        </authorList>
    </citation>
    <scope>NUCLEOTIDE SEQUENCE [LARGE SCALE GENOMIC DNA]</scope>
    <source>
        <strain evidence="2 3">JCM 13560</strain>
    </source>
</reference>
<sequence length="140" mass="14711">MSPLSVAAVDAIRPRVLLAPLGVWVLMAVVAVANGGFREVVLIPRVGEYPGHVASTALLVAAILGISFAFFRRMPTEYATAELVVIGVGWTLLTVGFEFLVGAVEGTPPSVTIGQYDVLAGQVWIAVPLALLLSPLLFGR</sequence>
<proteinExistence type="predicted"/>
<dbReference type="PATRIC" id="fig|1230454.4.peg.1293"/>
<feature type="transmembrane region" description="Helical" evidence="1">
    <location>
        <begin position="83"/>
        <end position="104"/>
    </location>
</feature>
<dbReference type="STRING" id="1230454.C461_06384"/>
<feature type="transmembrane region" description="Helical" evidence="1">
    <location>
        <begin position="16"/>
        <end position="37"/>
    </location>
</feature>
<keyword evidence="1" id="KW-0472">Membrane</keyword>
<organism evidence="2 3">
    <name type="scientific">Halorubrum aidingense JCM 13560</name>
    <dbReference type="NCBI Taxonomy" id="1230454"/>
    <lineage>
        <taxon>Archaea</taxon>
        <taxon>Methanobacteriati</taxon>
        <taxon>Methanobacteriota</taxon>
        <taxon>Stenosarchaea group</taxon>
        <taxon>Halobacteria</taxon>
        <taxon>Halobacteriales</taxon>
        <taxon>Haloferacaceae</taxon>
        <taxon>Halorubrum</taxon>
    </lineage>
</organism>
<dbReference type="OrthoDB" id="142099at2157"/>